<dbReference type="Pfam" id="PF00005">
    <property type="entry name" value="ABC_tran"/>
    <property type="match status" value="1"/>
</dbReference>
<dbReference type="RefSeq" id="WP_062678677.1">
    <property type="nucleotide sequence ID" value="NZ_LQYW01000128.1"/>
</dbReference>
<keyword evidence="3" id="KW-0813">Transport</keyword>
<evidence type="ECO:0000256" key="7">
    <source>
        <dbReference type="ARBA" id="ARBA00022967"/>
    </source>
</evidence>
<keyword evidence="6" id="KW-0067">ATP-binding</keyword>
<dbReference type="PANTHER" id="PTHR43553:SF24">
    <property type="entry name" value="ENERGY-COUPLING FACTOR TRANSPORTER ATP-BINDING PROTEIN ECFA1"/>
    <property type="match status" value="1"/>
</dbReference>
<evidence type="ECO:0000256" key="4">
    <source>
        <dbReference type="ARBA" id="ARBA00022475"/>
    </source>
</evidence>
<evidence type="ECO:0000313" key="11">
    <source>
        <dbReference type="Proteomes" id="UP000075324"/>
    </source>
</evidence>
<proteinExistence type="inferred from homology"/>
<dbReference type="PANTHER" id="PTHR43553">
    <property type="entry name" value="HEAVY METAL TRANSPORTER"/>
    <property type="match status" value="1"/>
</dbReference>
<dbReference type="PROSITE" id="PS50893">
    <property type="entry name" value="ABC_TRANSPORTER_2"/>
    <property type="match status" value="1"/>
</dbReference>
<comment type="similarity">
    <text evidence="2">Belongs to the ABC transporter superfamily.</text>
</comment>
<evidence type="ECO:0000256" key="5">
    <source>
        <dbReference type="ARBA" id="ARBA00022741"/>
    </source>
</evidence>
<keyword evidence="8" id="KW-0472">Membrane</keyword>
<dbReference type="GO" id="GO:0005524">
    <property type="term" value="F:ATP binding"/>
    <property type="evidence" value="ECO:0007669"/>
    <property type="project" value="UniProtKB-KW"/>
</dbReference>
<dbReference type="GO" id="GO:0043190">
    <property type="term" value="C:ATP-binding cassette (ABC) transporter complex"/>
    <property type="evidence" value="ECO:0007669"/>
    <property type="project" value="TreeGrafter"/>
</dbReference>
<dbReference type="InterPro" id="IPR003439">
    <property type="entry name" value="ABC_transporter-like_ATP-bd"/>
</dbReference>
<evidence type="ECO:0000256" key="2">
    <source>
        <dbReference type="ARBA" id="ARBA00005417"/>
    </source>
</evidence>
<keyword evidence="7" id="KW-1278">Translocase</keyword>
<dbReference type="InterPro" id="IPR027417">
    <property type="entry name" value="P-loop_NTPase"/>
</dbReference>
<gene>
    <name evidence="10" type="ORF">B4110_1771</name>
</gene>
<feature type="domain" description="ABC transporter" evidence="9">
    <location>
        <begin position="2"/>
        <end position="237"/>
    </location>
</feature>
<dbReference type="EMBL" id="LQYW01000128">
    <property type="protein sequence ID" value="KYD26191.1"/>
    <property type="molecule type" value="Genomic_DNA"/>
</dbReference>
<dbReference type="InterPro" id="IPR015856">
    <property type="entry name" value="ABC_transpr_CbiO/EcfA_su"/>
</dbReference>
<protein>
    <recommendedName>
        <fullName evidence="9">ABC transporter domain-containing protein</fullName>
    </recommendedName>
</protein>
<evidence type="ECO:0000259" key="9">
    <source>
        <dbReference type="PROSITE" id="PS50893"/>
    </source>
</evidence>
<evidence type="ECO:0000313" key="10">
    <source>
        <dbReference type="EMBL" id="KYD26191.1"/>
    </source>
</evidence>
<dbReference type="CDD" id="cd03225">
    <property type="entry name" value="ABC_cobalt_CbiO_domain1"/>
    <property type="match status" value="1"/>
</dbReference>
<dbReference type="SUPFAM" id="SSF52540">
    <property type="entry name" value="P-loop containing nucleoside triphosphate hydrolases"/>
    <property type="match status" value="1"/>
</dbReference>
<reference evidence="10 11" key="1">
    <citation type="submission" date="2016-01" db="EMBL/GenBank/DDBJ databases">
        <title>Draft Genome Sequences of Seven Thermophilic Sporeformers Isolated from Foods.</title>
        <authorList>
            <person name="Berendsen E.M."/>
            <person name="Wells-Bennik M.H."/>
            <person name="Krawcyk A.O."/>
            <person name="De Jong A."/>
            <person name="Holsappel S."/>
            <person name="Eijlander R.T."/>
            <person name="Kuipers O.P."/>
        </authorList>
    </citation>
    <scope>NUCLEOTIDE SEQUENCE [LARGE SCALE GENOMIC DNA]</scope>
    <source>
        <strain evidence="10 11">B4110</strain>
    </source>
</reference>
<comment type="caution">
    <text evidence="10">The sequence shown here is derived from an EMBL/GenBank/DDBJ whole genome shotgun (WGS) entry which is preliminary data.</text>
</comment>
<dbReference type="Proteomes" id="UP000075324">
    <property type="component" value="Unassembled WGS sequence"/>
</dbReference>
<dbReference type="AlphaFoldDB" id="A0A150MP32"/>
<evidence type="ECO:0000256" key="6">
    <source>
        <dbReference type="ARBA" id="ARBA00022840"/>
    </source>
</evidence>
<keyword evidence="4" id="KW-1003">Cell membrane</keyword>
<dbReference type="Gene3D" id="3.40.50.300">
    <property type="entry name" value="P-loop containing nucleotide triphosphate hydrolases"/>
    <property type="match status" value="1"/>
</dbReference>
<dbReference type="GO" id="GO:0015087">
    <property type="term" value="F:cobalt ion transmembrane transporter activity"/>
    <property type="evidence" value="ECO:0007669"/>
    <property type="project" value="UniProtKB-ARBA"/>
</dbReference>
<organism evidence="10 11">
    <name type="scientific">Parageobacillus toebii</name>
    <dbReference type="NCBI Taxonomy" id="153151"/>
    <lineage>
        <taxon>Bacteria</taxon>
        <taxon>Bacillati</taxon>
        <taxon>Bacillota</taxon>
        <taxon>Bacilli</taxon>
        <taxon>Bacillales</taxon>
        <taxon>Anoxybacillaceae</taxon>
        <taxon>Parageobacillus</taxon>
    </lineage>
</organism>
<accession>A0A150MP32</accession>
<evidence type="ECO:0000256" key="1">
    <source>
        <dbReference type="ARBA" id="ARBA00004202"/>
    </source>
</evidence>
<dbReference type="GO" id="GO:0016887">
    <property type="term" value="F:ATP hydrolysis activity"/>
    <property type="evidence" value="ECO:0007669"/>
    <property type="project" value="InterPro"/>
</dbReference>
<dbReference type="PATRIC" id="fig|153151.4.peg.842"/>
<dbReference type="InterPro" id="IPR003593">
    <property type="entry name" value="AAA+_ATPase"/>
</dbReference>
<name>A0A150MP32_9BACL</name>
<sequence>MLKMDEVYYTYPNGPCVLKGLSLHVPSGKKCALIGHNGCGKTTLFLHANGLLRPDSGDIYWNGEKMDYRRQTLQKWRREVGIVFQNPEHQLVAPLVRDELAFGLHHLGMKKSEMDELMEKALDEFGLRSWLDKPVHHLSLGQKKWLTLAAIMVMNPKLLVLDEPTAYLDRLQIERFVEKINDIHRAGTTVLIATHDFDFVLEWADTVFVMHDGQIVMQGSPQDVFARQHQLQKWHLGVPLLASVWKTLFPHEMRIPRNVEEMKQWMRMNEHTSLYISEKVI</sequence>
<comment type="subcellular location">
    <subcellularLocation>
        <location evidence="1">Cell membrane</location>
        <topology evidence="1">Peripheral membrane protein</topology>
    </subcellularLocation>
</comment>
<dbReference type="GO" id="GO:0042626">
    <property type="term" value="F:ATPase-coupled transmembrane transporter activity"/>
    <property type="evidence" value="ECO:0007669"/>
    <property type="project" value="TreeGrafter"/>
</dbReference>
<evidence type="ECO:0000256" key="3">
    <source>
        <dbReference type="ARBA" id="ARBA00022448"/>
    </source>
</evidence>
<dbReference type="SMART" id="SM00382">
    <property type="entry name" value="AAA"/>
    <property type="match status" value="1"/>
</dbReference>
<dbReference type="InterPro" id="IPR050095">
    <property type="entry name" value="ECF_ABC_transporter_ATP-bd"/>
</dbReference>
<keyword evidence="5" id="KW-0547">Nucleotide-binding</keyword>
<evidence type="ECO:0000256" key="8">
    <source>
        <dbReference type="ARBA" id="ARBA00023136"/>
    </source>
</evidence>
<dbReference type="FunFam" id="3.40.50.300:FF:000224">
    <property type="entry name" value="Energy-coupling factor transporter ATP-binding protein EcfA"/>
    <property type="match status" value="1"/>
</dbReference>